<gene>
    <name evidence="1" type="ORF">H4W29_005213</name>
</gene>
<proteinExistence type="predicted"/>
<organism evidence="1 2">
    <name type="scientific">Rhizobium viscosum</name>
    <name type="common">Arthrobacter viscosus</name>
    <dbReference type="NCBI Taxonomy" id="1673"/>
    <lineage>
        <taxon>Bacteria</taxon>
        <taxon>Pseudomonadati</taxon>
        <taxon>Pseudomonadota</taxon>
        <taxon>Alphaproteobacteria</taxon>
        <taxon>Hyphomicrobiales</taxon>
        <taxon>Rhizobiaceae</taxon>
        <taxon>Rhizobium/Agrobacterium group</taxon>
        <taxon>Rhizobium</taxon>
    </lineage>
</organism>
<dbReference type="Gene3D" id="3.90.1480.20">
    <property type="entry name" value="Glycosyl transferase family 29"/>
    <property type="match status" value="1"/>
</dbReference>
<dbReference type="InterPro" id="IPR038578">
    <property type="entry name" value="GT29-like_sf"/>
</dbReference>
<dbReference type="Proteomes" id="UP000620262">
    <property type="component" value="Unassembled WGS sequence"/>
</dbReference>
<reference evidence="1 2" key="1">
    <citation type="submission" date="2020-10" db="EMBL/GenBank/DDBJ databases">
        <title>Sequencing the genomes of 1000 actinobacteria strains.</title>
        <authorList>
            <person name="Klenk H.-P."/>
        </authorList>
    </citation>
    <scope>NUCLEOTIDE SEQUENCE [LARGE SCALE GENOMIC DNA]</scope>
    <source>
        <strain evidence="1 2">DSM 7307</strain>
    </source>
</reference>
<comment type="caution">
    <text evidence="1">The sequence shown here is derived from an EMBL/GenBank/DDBJ whole genome shotgun (WGS) entry which is preliminary data.</text>
</comment>
<keyword evidence="2" id="KW-1185">Reference proteome</keyword>
<protein>
    <recommendedName>
        <fullName evidence="3">Urease operon accessory protein</fullName>
    </recommendedName>
</protein>
<sequence>MTRIMIVGNGAVDCRYAPVIESADLVVRFNDCRSSGASGLRTDVVAVCNTGRPAKSMLGSNVWRSHPAVAQAGEIWCVRDPKKFAAMKPLIAVLHPELDDFCDDGTQAFNAFCLENGKRCFVIDERTHDWVDDVLQLYHPAPYVVPSSGIIVIASVLDRYPNATVTIVGFGHEGWEYHPFAAERRLVDDYVTLGKLRRL</sequence>
<accession>A0ABR9IY24</accession>
<evidence type="ECO:0000313" key="1">
    <source>
        <dbReference type="EMBL" id="MBE1507968.1"/>
    </source>
</evidence>
<name>A0ABR9IY24_RHIVS</name>
<evidence type="ECO:0008006" key="3">
    <source>
        <dbReference type="Google" id="ProtNLM"/>
    </source>
</evidence>
<evidence type="ECO:0000313" key="2">
    <source>
        <dbReference type="Proteomes" id="UP000620262"/>
    </source>
</evidence>
<dbReference type="EMBL" id="JADBEC010000002">
    <property type="protein sequence ID" value="MBE1507968.1"/>
    <property type="molecule type" value="Genomic_DNA"/>
</dbReference>